<evidence type="ECO:0000256" key="7">
    <source>
        <dbReference type="ARBA" id="ARBA00023159"/>
    </source>
</evidence>
<evidence type="ECO:0000256" key="2">
    <source>
        <dbReference type="ARBA" id="ARBA00022723"/>
    </source>
</evidence>
<dbReference type="GO" id="GO:0008544">
    <property type="term" value="P:epidermis development"/>
    <property type="evidence" value="ECO:0007669"/>
    <property type="project" value="TreeGrafter"/>
</dbReference>
<keyword evidence="5" id="KW-0862">Zinc</keyword>
<organism evidence="13 14">
    <name type="scientific">Aldrovandia affinis</name>
    <dbReference type="NCBI Taxonomy" id="143900"/>
    <lineage>
        <taxon>Eukaryota</taxon>
        <taxon>Metazoa</taxon>
        <taxon>Chordata</taxon>
        <taxon>Craniata</taxon>
        <taxon>Vertebrata</taxon>
        <taxon>Euteleostomi</taxon>
        <taxon>Actinopterygii</taxon>
        <taxon>Neopterygii</taxon>
        <taxon>Teleostei</taxon>
        <taxon>Notacanthiformes</taxon>
        <taxon>Halosauridae</taxon>
        <taxon>Aldrovandia</taxon>
    </lineage>
</organism>
<feature type="region of interest" description="Disordered" evidence="11">
    <location>
        <begin position="1"/>
        <end position="22"/>
    </location>
</feature>
<feature type="compositionally biased region" description="Polar residues" evidence="11">
    <location>
        <begin position="176"/>
        <end position="195"/>
    </location>
</feature>
<feature type="domain" description="Zinc finger protein 750-like zinc finger" evidence="12">
    <location>
        <begin position="7"/>
        <end position="56"/>
    </location>
</feature>
<keyword evidence="14" id="KW-1185">Reference proteome</keyword>
<name>A0AAD7RIV4_9TELE</name>
<dbReference type="AlphaFoldDB" id="A0AAD7RIV4"/>
<dbReference type="GO" id="GO:0008270">
    <property type="term" value="F:zinc ion binding"/>
    <property type="evidence" value="ECO:0007669"/>
    <property type="project" value="UniProtKB-KW"/>
</dbReference>
<keyword evidence="3" id="KW-0863">Zinc-finger</keyword>
<evidence type="ECO:0000256" key="5">
    <source>
        <dbReference type="ARBA" id="ARBA00022833"/>
    </source>
</evidence>
<evidence type="ECO:0000256" key="6">
    <source>
        <dbReference type="ARBA" id="ARBA00023015"/>
    </source>
</evidence>
<sequence length="213" mass="22986">MSTDGTRRPKRPHYVPRPPGKPFRYRCFQCPFTCDRKSHLFSHAKYDLCEASISLAGSGKTPTARRAETPPSDGPATPRRGGGERRRRRSPSVPGQGALKVLADPPRSSPQPRPAATATGTGRRPPSHWEGAPLPPSPHLRSTTRPPPPSAPQHSPHSLISRRAEPPTPATRPPQHQGTLSLCSPNTCSASSTAPRSCLWAEEAGHTPYTLTS</sequence>
<evidence type="ECO:0000313" key="14">
    <source>
        <dbReference type="Proteomes" id="UP001221898"/>
    </source>
</evidence>
<comment type="caution">
    <text evidence="13">The sequence shown here is derived from an EMBL/GenBank/DDBJ whole genome shotgun (WGS) entry which is preliminary data.</text>
</comment>
<evidence type="ECO:0000313" key="13">
    <source>
        <dbReference type="EMBL" id="KAJ8384712.1"/>
    </source>
</evidence>
<evidence type="ECO:0000256" key="10">
    <source>
        <dbReference type="ARBA" id="ARBA00040216"/>
    </source>
</evidence>
<dbReference type="GO" id="GO:0030154">
    <property type="term" value="P:cell differentiation"/>
    <property type="evidence" value="ECO:0007669"/>
    <property type="project" value="UniProtKB-KW"/>
</dbReference>
<dbReference type="GO" id="GO:1990841">
    <property type="term" value="F:promoter-specific chromatin binding"/>
    <property type="evidence" value="ECO:0007669"/>
    <property type="project" value="TreeGrafter"/>
</dbReference>
<protein>
    <recommendedName>
        <fullName evidence="10">Zinc finger protein 750</fullName>
    </recommendedName>
</protein>
<reference evidence="13" key="1">
    <citation type="journal article" date="2023" name="Science">
        <title>Genome structures resolve the early diversification of teleost fishes.</title>
        <authorList>
            <person name="Parey E."/>
            <person name="Louis A."/>
            <person name="Montfort J."/>
            <person name="Bouchez O."/>
            <person name="Roques C."/>
            <person name="Iampietro C."/>
            <person name="Lluch J."/>
            <person name="Castinel A."/>
            <person name="Donnadieu C."/>
            <person name="Desvignes T."/>
            <person name="Floi Bucao C."/>
            <person name="Jouanno E."/>
            <person name="Wen M."/>
            <person name="Mejri S."/>
            <person name="Dirks R."/>
            <person name="Jansen H."/>
            <person name="Henkel C."/>
            <person name="Chen W.J."/>
            <person name="Zahm M."/>
            <person name="Cabau C."/>
            <person name="Klopp C."/>
            <person name="Thompson A.W."/>
            <person name="Robinson-Rechavi M."/>
            <person name="Braasch I."/>
            <person name="Lecointre G."/>
            <person name="Bobe J."/>
            <person name="Postlethwait J.H."/>
            <person name="Berthelot C."/>
            <person name="Roest Crollius H."/>
            <person name="Guiguen Y."/>
        </authorList>
    </citation>
    <scope>NUCLEOTIDE SEQUENCE</scope>
    <source>
        <strain evidence="13">NC1722</strain>
    </source>
</reference>
<evidence type="ECO:0000256" key="8">
    <source>
        <dbReference type="ARBA" id="ARBA00023163"/>
    </source>
</evidence>
<evidence type="ECO:0000256" key="9">
    <source>
        <dbReference type="ARBA" id="ARBA00023242"/>
    </source>
</evidence>
<dbReference type="PANTHER" id="PTHR14678">
    <property type="entry name" value="PROLINE-RICH PROTEIN 35-RELATED"/>
    <property type="match status" value="1"/>
</dbReference>
<keyword evidence="6" id="KW-0805">Transcription regulation</keyword>
<evidence type="ECO:0000259" key="12">
    <source>
        <dbReference type="Pfam" id="PF15269"/>
    </source>
</evidence>
<dbReference type="GO" id="GO:0005634">
    <property type="term" value="C:nucleus"/>
    <property type="evidence" value="ECO:0007669"/>
    <property type="project" value="UniProtKB-SubCell"/>
</dbReference>
<dbReference type="PANTHER" id="PTHR14678:SF1">
    <property type="entry name" value="ZINC FINGER PROTEIN 750"/>
    <property type="match status" value="1"/>
</dbReference>
<evidence type="ECO:0000256" key="1">
    <source>
        <dbReference type="ARBA" id="ARBA00004123"/>
    </source>
</evidence>
<keyword evidence="4" id="KW-0221">Differentiation</keyword>
<gene>
    <name evidence="13" type="ORF">AAFF_G00199180</name>
</gene>
<dbReference type="Proteomes" id="UP001221898">
    <property type="component" value="Unassembled WGS sequence"/>
</dbReference>
<feature type="region of interest" description="Disordered" evidence="11">
    <location>
        <begin position="56"/>
        <end position="196"/>
    </location>
</feature>
<evidence type="ECO:0000256" key="11">
    <source>
        <dbReference type="SAM" id="MobiDB-lite"/>
    </source>
</evidence>
<dbReference type="GO" id="GO:0000978">
    <property type="term" value="F:RNA polymerase II cis-regulatory region sequence-specific DNA binding"/>
    <property type="evidence" value="ECO:0007669"/>
    <property type="project" value="TreeGrafter"/>
</dbReference>
<evidence type="ECO:0000256" key="3">
    <source>
        <dbReference type="ARBA" id="ARBA00022771"/>
    </source>
</evidence>
<dbReference type="EMBL" id="JAINUG010000266">
    <property type="protein sequence ID" value="KAJ8384712.1"/>
    <property type="molecule type" value="Genomic_DNA"/>
</dbReference>
<accession>A0AAD7RIV4</accession>
<dbReference type="InterPro" id="IPR039363">
    <property type="entry name" value="ZNF750"/>
</dbReference>
<keyword evidence="9" id="KW-0539">Nucleus</keyword>
<proteinExistence type="predicted"/>
<keyword evidence="2" id="KW-0479">Metal-binding</keyword>
<evidence type="ECO:0000256" key="4">
    <source>
        <dbReference type="ARBA" id="ARBA00022782"/>
    </source>
</evidence>
<keyword evidence="7" id="KW-0010">Activator</keyword>
<dbReference type="GO" id="GO:0001228">
    <property type="term" value="F:DNA-binding transcription activator activity, RNA polymerase II-specific"/>
    <property type="evidence" value="ECO:0007669"/>
    <property type="project" value="TreeGrafter"/>
</dbReference>
<dbReference type="InterPro" id="IPR039064">
    <property type="entry name" value="ZNF750_Znf"/>
</dbReference>
<dbReference type="Pfam" id="PF15269">
    <property type="entry name" value="zf-C2H2_7"/>
    <property type="match status" value="1"/>
</dbReference>
<comment type="subcellular location">
    <subcellularLocation>
        <location evidence="1">Nucleus</location>
    </subcellularLocation>
</comment>
<keyword evidence="8" id="KW-0804">Transcription</keyword>